<evidence type="ECO:0000256" key="2">
    <source>
        <dbReference type="ARBA" id="ARBA00022525"/>
    </source>
</evidence>
<dbReference type="InterPro" id="IPR019931">
    <property type="entry name" value="LPXTG_anchor"/>
</dbReference>
<protein>
    <recommendedName>
        <fullName evidence="6">Gram-positive cocci surface proteins LPxTG domain-containing protein</fullName>
    </recommendedName>
</protein>
<evidence type="ECO:0000259" key="6">
    <source>
        <dbReference type="PROSITE" id="PS50847"/>
    </source>
</evidence>
<evidence type="ECO:0000256" key="4">
    <source>
        <dbReference type="ARBA" id="ARBA00023088"/>
    </source>
</evidence>
<proteinExistence type="predicted"/>
<keyword evidence="3" id="KW-0732">Signal</keyword>
<dbReference type="Pfam" id="PF00746">
    <property type="entry name" value="Gram_pos_anchor"/>
    <property type="match status" value="1"/>
</dbReference>
<dbReference type="InterPro" id="IPR059115">
    <property type="entry name" value="Rib"/>
</dbReference>
<feature type="region of interest" description="Disordered" evidence="5">
    <location>
        <begin position="1973"/>
        <end position="1994"/>
    </location>
</feature>
<evidence type="ECO:0000256" key="1">
    <source>
        <dbReference type="ARBA" id="ARBA00022512"/>
    </source>
</evidence>
<sequence length="2883" mass="307979">MKGLTYPLNAVFLQEPKALIANTAELPADATYALIKKPDLSTNGTKNAVVKVSFLDQYDKNYNHEIEVQVPVKVEGVNLKDGEFTLKPLVMHVNEVNDDLRPLPVEELESWHETDGTKTLNGQSLRSLVKSVTWSQSPSTKKAGQARGVVTVTTKDDKTMLANVPVNIVGATARADLKTPWGTELLAKDAVADTTALAQFDKADSPVTYKWKEPLNVTPTATADHVMHNAVVVTYGDKTTQEVPVSVSVGPSQASKFTVAPAKVEVHYGQTVDPGASLTPEQKTHFNVSQVTLEQPVVTTKLGQVNANGQVVFKDGSTASVEVPVVVVGATAKNDVTTAWNVLPTPQTLVSNVSSLAKYTPTYTWNKRPNVSPTKEESHVVSGVVDVTYPDKVVQHLPATLTVLASQAERFDNATDKQVLPVVVAYGATELDAMHALEPETKTDFSVTQATFTTPVDTATVGTKEVPATLTFADTSTTTLPVQVEVLGANVASKVETAWGKLPTAKDMVTNADELEQFGASYSWKNAPVVTPGAGEDHQVTGTLLVTYHNGATQTLPVSLTVKPSKGERFANDQDVHLNEVSVNYGAKVPADNALTTEEKTNSKVTALVFKQDVDTLTAGEKLYPVQLSFNDGSKLDSQVLVKVVGAVAKQALTTPWGRNVAAKDLVANTSELDRFGTQEHPVTYQWVTDPDVTPEPEQTHTVTGTVTVTYGDGATQQLPVSFTVEPSDAEKATNGLKNSNVAFTVNYGAKVDPTQALTAYSTEIKNKTKLTTAKFAGAVETTELGMNAHPVTLTFADGSTLAVELPVKVVGAQVDPTRKTAWGKVPDPSTVVTDLTELAKFDPKYTWKVQPVTTPLPDQDHHVQGTLQVEFADGATQTVPVELDVAPSMAEAAKDLQMQLVVEDLKASVPATDALKGLTEQDRQVYSVTQALFDHPVETNEVGVKSYEATLTFADGSTAKLPVQVKIVSQAENLAPVAKEGLNVSLGETLAPTDVLTPAVVLPKDTQLSWKTPVDTTKAGHQMGELEVTYPDGSKDVVEVPVKVGTDAEAMTPTVRPDLGVALNGELVPTDVLNSDLPKDTQLSWKTPVDTTKAGHQTGELEVTYPDGSKDVVEVPVKVGTDAEAMTPTVRPAVEVALNGELKPADVLSSDLPKDTQLSWKTPVDTTKAGHQMGELEVTYPDGSKDVVEVPVKVGTDAEAMTPTVRPAVEVALNGELKPADVLSSDLPKDTQLSWKTPVDTTKAGHQTGELEVTYPDGSKDVVEVPVKVGTDAEALTPTVRPGLGVAMNGELTPTDVLNSDLPKETQLSWKMPVDTSKAGHQTGELEVTYPDGSKDVVEVPVKVGTDAEAMTPTVRPDLGVAMNGELTLTDVLNSELPKDTQLSWKTPVDTTKAGHQTGELEVTYPDGSKDVVKVPVKVGTDAEAMTPTVRPAVEVALNGELNPTDVLSSDLPKETQLSWKMPVDTSKAVHQTGELEVTYPDGSKDVVEVPVKVGTDAEAMTPTVRPDLGVAMNGELTLTDVLNSELPKDTQLSWKTPVNTTKAGHQTGELEVTYPDGSKDVVEVPVKVGTDAEALTPTVRLGLEVELNGELAPTDVLSSDLPKDTELSWKTPVDTTKAGHQTGELEVTYPDGSKDVVEVPVKVGTDAEALTPTVRPDLGVALNGELKPTDVLNSKLPKDTELSWKTPVDTTKAGRQTGELEVTYPDGSKDVVEVPVKVGTDAEAMTPAVRPDFGVALNGELAPTDVLNSDLPKDTQLSWKTPVDTTKAGHQMGELEVTYPDGSKDVVEVPVKVGTDAEAMTPTVRPAVEVALNGELNPTDVLSSDLPKDTELSWKTPVDTTKAGHQTGELEVTYPDGSKDVVEVPVKVGTDAEALTPTVRPAVEVALNGKLKPADVLSSDLPKETQLSWKTPVDTSKAGHQTGELEVTYPDGSKDVVEVPVKVGTDAEAMTPTVRPAVEVALNGELNPTDVLSSDLPKDTQLNWKTPVDTTKAGHQTGELEVTYPDGSKEVVEVPVKVGTDAEALTPTVRPDLEVALNGQLTPEQVLSSELPKNTELSWKTPVDTTKAGHQTGELEVTYPDGSKDVVEVPVKVGMDAEALTPTVRPTVEVALNGELNPTDVLSSDLPKETRLSWKTSVDTTKAGHQTGELEVTYPDGSKDVVKVPVKVGTDAEAMTPTVRPDLGVAMNGELAPTDVLSSDLPKDTQLSWKTPVNTTKAGHQTGELEVTYPDGSKDVVEVPVKVGTDAEALTPTVRLGLEVELNGELAPTDVLSSDLPKKTQLSWKMPVDTSKAGHQTGELEVTYPDGSKEVVEVPVKVGTDAEALTPTVRSGLEVALNGELAPTDVLNSELPKDTQLSWKTPVDTTKAGHQTGELEVTYSDGSKDMVKVTVEVVEPPKETPVTKPVSESVDPQVKNNLQVGLGETLEPTKVLDGKTLPTGTRLSWKTPVDTTKAGHQTGELEVTYPDGSKDVVKVTVEVVEPPKETPVTKPVSESVDPQAKENLQVGLGETLEPTKVLDGKTLPTGTRLSWKTPVDTTKAGYQAGELEVTYPDGSKDVVKVTVEVVEPPKETPVTKPVSESVDPQAKENLQVGLGETLEPTKVLDGKTLPTGTRLSWKTPVDTTKAGYQAGELEVTYPDGSKDLVKVLVKVGTDADMYTPVGKLGVMVSLNAKVAPQQFLDTDRFPKDTQFTFEKDFDTTNSGEQKNMLKVVYPDGSYDEVVVSVKVYSEADLFTPKMRAALKVTKGTSLALDDLFDEGLPTDAQVKWLVLVDTNRVGTQTGKLEVSYRDGSKDMLNVVVDVVEADQAQRLTDVFHVNGPKEGSAVNNWKKVTGKQHTAGAKKHKEVLPQTGEHEHESTTLLGMMLLMLLGTFKFGYKKKH</sequence>
<dbReference type="NCBIfam" id="TIGR02331">
    <property type="entry name" value="rib_alpha"/>
    <property type="match status" value="22"/>
</dbReference>
<dbReference type="Proteomes" id="UP000250153">
    <property type="component" value="Chromosome"/>
</dbReference>
<keyword evidence="4" id="KW-0572">Peptidoglycan-anchor</keyword>
<dbReference type="EMBL" id="CP023565">
    <property type="protein sequence ID" value="AWZ37506.1"/>
    <property type="molecule type" value="Genomic_DNA"/>
</dbReference>
<accession>A0AAD0P9F0</accession>
<feature type="domain" description="Gram-positive cocci surface proteins LPxTG" evidence="6">
    <location>
        <begin position="2850"/>
        <end position="2883"/>
    </location>
</feature>
<evidence type="ECO:0000256" key="5">
    <source>
        <dbReference type="SAM" id="MobiDB-lite"/>
    </source>
</evidence>
<name>A0AAD0P9F0_9LACO</name>
<evidence type="ECO:0000313" key="7">
    <source>
        <dbReference type="EMBL" id="AWZ37506.1"/>
    </source>
</evidence>
<evidence type="ECO:0000256" key="3">
    <source>
        <dbReference type="ARBA" id="ARBA00022729"/>
    </source>
</evidence>
<reference evidence="7 8" key="1">
    <citation type="submission" date="2017-09" db="EMBL/GenBank/DDBJ databases">
        <title>Predominant Lactobacillus spp. isolated from feces of mice subjected to short-term calorie restriction.</title>
        <authorList>
            <person name="Zhang C."/>
            <person name="Zhao L."/>
            <person name="Pan F."/>
        </authorList>
    </citation>
    <scope>NUCLEOTIDE SEQUENCE [LARGE SCALE GENOMIC DNA]</scope>
    <source>
        <strain evidence="7 8">CR147</strain>
    </source>
</reference>
<keyword evidence="2" id="KW-0964">Secreted</keyword>
<dbReference type="PROSITE" id="PS50847">
    <property type="entry name" value="GRAM_POS_ANCHORING"/>
    <property type="match status" value="1"/>
</dbReference>
<gene>
    <name evidence="7" type="ORF">CPS94_00435</name>
</gene>
<dbReference type="KEGG" id="lmur:CPS94_00435"/>
<evidence type="ECO:0000313" key="8">
    <source>
        <dbReference type="Proteomes" id="UP000250153"/>
    </source>
</evidence>
<dbReference type="InterPro" id="IPR012706">
    <property type="entry name" value="Rib_alpha_Esp_rpt"/>
</dbReference>
<dbReference type="GeneID" id="48465582"/>
<keyword evidence="1" id="KW-0134">Cell wall</keyword>
<dbReference type="Gene3D" id="2.60.40.3600">
    <property type="match status" value="14"/>
</dbReference>
<dbReference type="Pfam" id="PF08428">
    <property type="entry name" value="Rib"/>
    <property type="match status" value="31"/>
</dbReference>
<dbReference type="NCBIfam" id="TIGR01167">
    <property type="entry name" value="LPXTG_anchor"/>
    <property type="match status" value="1"/>
</dbReference>
<organism evidence="7 8">
    <name type="scientific">Ligilactobacillus murinus</name>
    <dbReference type="NCBI Taxonomy" id="1622"/>
    <lineage>
        <taxon>Bacteria</taxon>
        <taxon>Bacillati</taxon>
        <taxon>Bacillota</taxon>
        <taxon>Bacilli</taxon>
        <taxon>Lactobacillales</taxon>
        <taxon>Lactobacillaceae</taxon>
        <taxon>Ligilactobacillus</taxon>
    </lineage>
</organism>
<dbReference type="RefSeq" id="WP_112286309.1">
    <property type="nucleotide sequence ID" value="NZ_CP023565.1"/>
</dbReference>